<name>A0ABQ1FHP8_9SPHN</name>
<dbReference type="InterPro" id="IPR011105">
    <property type="entry name" value="Cell_wall_hydrolase_SleB"/>
</dbReference>
<sequence length="243" mass="26426">MFIALPRAACLCNLTRMSTALGLDGMTRKLKRTATIATAVSTITLLFGANGSSAFAQDNDAPIAQAAVQVEEPTPSEVIAPVTVVSGEVVQEIPADYEEEQPEIADASSLGELVSQQPHLTELSREMQCLAGAIYFESRGEPLAGQLAVGRVIVGRSKSGRFPNSYCGVVYQRSQFSFVRGGRMPSIRYGSNAWKKAVAVAQIAHEGSWKSEVDGALFFHARYVNPRWRLTRMAQVGNHVFYR</sequence>
<feature type="domain" description="Cell wall hydrolase SleB" evidence="1">
    <location>
        <begin position="140"/>
        <end position="242"/>
    </location>
</feature>
<keyword evidence="3" id="KW-1185">Reference proteome</keyword>
<dbReference type="Proteomes" id="UP000603317">
    <property type="component" value="Unassembled WGS sequence"/>
</dbReference>
<reference evidence="3" key="1">
    <citation type="journal article" date="2019" name="Int. J. Syst. Evol. Microbiol.">
        <title>The Global Catalogue of Microorganisms (GCM) 10K type strain sequencing project: providing services to taxonomists for standard genome sequencing and annotation.</title>
        <authorList>
            <consortium name="The Broad Institute Genomics Platform"/>
            <consortium name="The Broad Institute Genome Sequencing Center for Infectious Disease"/>
            <person name="Wu L."/>
            <person name="Ma J."/>
        </authorList>
    </citation>
    <scope>NUCLEOTIDE SEQUENCE [LARGE SCALE GENOMIC DNA]</scope>
    <source>
        <strain evidence="3">CGMCC 1.15297</strain>
    </source>
</reference>
<dbReference type="EMBL" id="BMID01000001">
    <property type="protein sequence ID" value="GGA12534.1"/>
    <property type="molecule type" value="Genomic_DNA"/>
</dbReference>
<dbReference type="Pfam" id="PF07486">
    <property type="entry name" value="Hydrolase_2"/>
    <property type="match status" value="1"/>
</dbReference>
<proteinExistence type="predicted"/>
<evidence type="ECO:0000259" key="1">
    <source>
        <dbReference type="Pfam" id="PF07486"/>
    </source>
</evidence>
<evidence type="ECO:0000313" key="2">
    <source>
        <dbReference type="EMBL" id="GGA12534.1"/>
    </source>
</evidence>
<organism evidence="2 3">
    <name type="scientific">Blastomonas marina</name>
    <dbReference type="NCBI Taxonomy" id="1867408"/>
    <lineage>
        <taxon>Bacteria</taxon>
        <taxon>Pseudomonadati</taxon>
        <taxon>Pseudomonadota</taxon>
        <taxon>Alphaproteobacteria</taxon>
        <taxon>Sphingomonadales</taxon>
        <taxon>Sphingomonadaceae</taxon>
        <taxon>Blastomonas</taxon>
    </lineage>
</organism>
<gene>
    <name evidence="2" type="ORF">GCM10010923_24110</name>
</gene>
<dbReference type="Gene3D" id="1.10.10.2520">
    <property type="entry name" value="Cell wall hydrolase SleB, domain 1"/>
    <property type="match status" value="1"/>
</dbReference>
<evidence type="ECO:0000313" key="3">
    <source>
        <dbReference type="Proteomes" id="UP000603317"/>
    </source>
</evidence>
<accession>A0ABQ1FHP8</accession>
<dbReference type="InterPro" id="IPR042047">
    <property type="entry name" value="SleB_dom1"/>
</dbReference>
<comment type="caution">
    <text evidence="2">The sequence shown here is derived from an EMBL/GenBank/DDBJ whole genome shotgun (WGS) entry which is preliminary data.</text>
</comment>
<protein>
    <recommendedName>
        <fullName evidence="1">Cell wall hydrolase SleB domain-containing protein</fullName>
    </recommendedName>
</protein>